<organism evidence="1 2">
    <name type="scientific">Piscinibacter terrae</name>
    <dbReference type="NCBI Taxonomy" id="2496871"/>
    <lineage>
        <taxon>Bacteria</taxon>
        <taxon>Pseudomonadati</taxon>
        <taxon>Pseudomonadota</taxon>
        <taxon>Betaproteobacteria</taxon>
        <taxon>Burkholderiales</taxon>
        <taxon>Sphaerotilaceae</taxon>
        <taxon>Piscinibacter</taxon>
    </lineage>
</organism>
<dbReference type="EMBL" id="QUSW01000002">
    <property type="protein sequence ID" value="RQP25163.1"/>
    <property type="molecule type" value="Genomic_DNA"/>
</dbReference>
<name>A0A3N7HTQ2_9BURK</name>
<reference evidence="1 2" key="2">
    <citation type="submission" date="2018-12" db="EMBL/GenBank/DDBJ databases">
        <title>Rhizobacter gummiphilus sp. nov., a rubber-degrading bacterium isolated from the soil of a botanical garden in Japan.</title>
        <authorList>
            <person name="Shunsuke S.S."/>
        </authorList>
    </citation>
    <scope>NUCLEOTIDE SEQUENCE [LARGE SCALE GENOMIC DNA]</scope>
    <source>
        <strain evidence="1 2">S-16</strain>
    </source>
</reference>
<dbReference type="AlphaFoldDB" id="A0A3N7HTQ2"/>
<evidence type="ECO:0000313" key="1">
    <source>
        <dbReference type="EMBL" id="RQP25163.1"/>
    </source>
</evidence>
<protein>
    <submittedName>
        <fullName evidence="1">Uncharacterized protein</fullName>
    </submittedName>
</protein>
<sequence>MKTFQIEIQRVKAMTTGHGLVEALIDALVIPQKPSSDGREPSTRLSMSEADARVLFLLLKQQLAEFDKKKARSQR</sequence>
<keyword evidence="2" id="KW-1185">Reference proteome</keyword>
<evidence type="ECO:0000313" key="2">
    <source>
        <dbReference type="Proteomes" id="UP000267464"/>
    </source>
</evidence>
<dbReference type="RefSeq" id="WP_124540069.1">
    <property type="nucleotide sequence ID" value="NZ_QUSW01000002.1"/>
</dbReference>
<proteinExistence type="predicted"/>
<accession>A0A3N7HTQ2</accession>
<reference evidence="1 2" key="1">
    <citation type="submission" date="2018-08" db="EMBL/GenBank/DDBJ databases">
        <authorList>
            <person name="Khan S.A."/>
            <person name="Jeon C.O."/>
            <person name="Chun B.H."/>
            <person name="Jeong S.E."/>
        </authorList>
    </citation>
    <scope>NUCLEOTIDE SEQUENCE [LARGE SCALE GENOMIC DNA]</scope>
    <source>
        <strain evidence="1 2">S-16</strain>
    </source>
</reference>
<dbReference type="OrthoDB" id="9154732at2"/>
<dbReference type="Proteomes" id="UP000267464">
    <property type="component" value="Unassembled WGS sequence"/>
</dbReference>
<gene>
    <name evidence="1" type="ORF">DZC73_09960</name>
</gene>
<comment type="caution">
    <text evidence="1">The sequence shown here is derived from an EMBL/GenBank/DDBJ whole genome shotgun (WGS) entry which is preliminary data.</text>
</comment>